<evidence type="ECO:0000313" key="4">
    <source>
        <dbReference type="Proteomes" id="UP000185557"/>
    </source>
</evidence>
<keyword evidence="4" id="KW-1185">Reference proteome</keyword>
<organism evidence="3 4">
    <name type="scientific">Phormidium tenue NIES-30</name>
    <dbReference type="NCBI Taxonomy" id="549789"/>
    <lineage>
        <taxon>Bacteria</taxon>
        <taxon>Bacillati</taxon>
        <taxon>Cyanobacteriota</taxon>
        <taxon>Cyanophyceae</taxon>
        <taxon>Oscillatoriophycideae</taxon>
        <taxon>Oscillatoriales</taxon>
        <taxon>Oscillatoriaceae</taxon>
        <taxon>Phormidium</taxon>
    </lineage>
</organism>
<dbReference type="InterPro" id="IPR004843">
    <property type="entry name" value="Calcineurin-like_PHP"/>
</dbReference>
<evidence type="ECO:0000259" key="2">
    <source>
        <dbReference type="Pfam" id="PF00149"/>
    </source>
</evidence>
<dbReference type="AlphaFoldDB" id="A0A1U7JA37"/>
<feature type="domain" description="Calcineurin-like phosphoesterase" evidence="2">
    <location>
        <begin position="50"/>
        <end position="184"/>
    </location>
</feature>
<dbReference type="PANTHER" id="PTHR43143:SF1">
    <property type="entry name" value="SERINE_THREONINE-PROTEIN PHOSPHATASE CPPED1"/>
    <property type="match status" value="1"/>
</dbReference>
<protein>
    <submittedName>
        <fullName evidence="3">Metallophosphoesterase</fullName>
    </submittedName>
</protein>
<dbReference type="GO" id="GO:0016787">
    <property type="term" value="F:hydrolase activity"/>
    <property type="evidence" value="ECO:0007669"/>
    <property type="project" value="InterPro"/>
</dbReference>
<keyword evidence="1" id="KW-0175">Coiled coil</keyword>
<dbReference type="Proteomes" id="UP000185557">
    <property type="component" value="Unassembled WGS sequence"/>
</dbReference>
<dbReference type="OrthoDB" id="500534at2"/>
<reference evidence="3 4" key="1">
    <citation type="submission" date="2016-11" db="EMBL/GenBank/DDBJ databases">
        <title>Draft Genome Sequences of Nine Cyanobacterial Strains from Diverse Habitats.</title>
        <authorList>
            <person name="Zhu T."/>
            <person name="Hou S."/>
            <person name="Lu X."/>
            <person name="Hess W.R."/>
        </authorList>
    </citation>
    <scope>NUCLEOTIDE SEQUENCE [LARGE SCALE GENOMIC DNA]</scope>
    <source>
        <strain evidence="3 4">NIES-30</strain>
    </source>
</reference>
<sequence>MASILDPPILTKVAKMKERVCWQHPLLMQRRIDQTRLMLEDGRSDDREFSFLVIGDSGSGPHPDHHPQRRIAEQMLPHLPDCRFLLHTGDVVYQVGSSEQYPENFIKPYREWLVGGDRPDRIAFNDMVFQFPFLAVPGNHDYYNLPRLYSILVQLSRPVRKLLGLNLNPNVGWHGSGIGDAYARAFLDYLRTLSDEELAAHLDRHYGPWGENTLGLRYQPGQFTRLPNRYYTFRYGGIDFFALDSSTFNDPALSPQRASNAAYRGRLLAQREAIQRQQQQVRDEAMHLQRTDPHAQERLDDLQAKIEQMEEMLLDIEKQVHPRPTTLVDTEQLLWLRDGLIASWQDKAVRGRVLFFHHPPYVTENTKWGQGQTMAIRQNLRWVLDQVAAAVPEISPDRPPVNLVLNGHAHCFEYLKTEATGYADSHMNYLVCGGSGLSLRRQRPEGTMLYEPLGADPDGQTEFKLVAKSQLYMGLVGHKAERRRPYSFVRIDVTQDEVPKFIVTPHISERSHQTWEDYALDPLVLE</sequence>
<accession>A0A1U7JA37</accession>
<dbReference type="EMBL" id="MRCG01000001">
    <property type="protein sequence ID" value="OKH50637.1"/>
    <property type="molecule type" value="Genomic_DNA"/>
</dbReference>
<dbReference type="STRING" id="549789.NIES30_00585"/>
<dbReference type="SUPFAM" id="SSF56300">
    <property type="entry name" value="Metallo-dependent phosphatases"/>
    <property type="match status" value="1"/>
</dbReference>
<comment type="caution">
    <text evidence="3">The sequence shown here is derived from an EMBL/GenBank/DDBJ whole genome shotgun (WGS) entry which is preliminary data.</text>
</comment>
<proteinExistence type="predicted"/>
<dbReference type="Pfam" id="PF00149">
    <property type="entry name" value="Metallophos"/>
    <property type="match status" value="1"/>
</dbReference>
<feature type="coiled-coil region" evidence="1">
    <location>
        <begin position="271"/>
        <end position="319"/>
    </location>
</feature>
<dbReference type="PANTHER" id="PTHR43143">
    <property type="entry name" value="METALLOPHOSPHOESTERASE, CALCINEURIN SUPERFAMILY"/>
    <property type="match status" value="1"/>
</dbReference>
<name>A0A1U7JA37_9CYAN</name>
<evidence type="ECO:0000313" key="3">
    <source>
        <dbReference type="EMBL" id="OKH50637.1"/>
    </source>
</evidence>
<evidence type="ECO:0000256" key="1">
    <source>
        <dbReference type="SAM" id="Coils"/>
    </source>
</evidence>
<dbReference type="InterPro" id="IPR029052">
    <property type="entry name" value="Metallo-depent_PP-like"/>
</dbReference>
<dbReference type="InterPro" id="IPR051918">
    <property type="entry name" value="STPP_CPPED1"/>
</dbReference>
<gene>
    <name evidence="3" type="ORF">NIES30_00585</name>
</gene>
<dbReference type="RefSeq" id="WP_073606452.1">
    <property type="nucleotide sequence ID" value="NZ_MRCG01000001.1"/>
</dbReference>
<dbReference type="Gene3D" id="3.60.21.10">
    <property type="match status" value="2"/>
</dbReference>